<feature type="compositionally biased region" description="Acidic residues" evidence="2">
    <location>
        <begin position="689"/>
        <end position="700"/>
    </location>
</feature>
<feature type="compositionally biased region" description="Low complexity" evidence="2">
    <location>
        <begin position="7"/>
        <end position="19"/>
    </location>
</feature>
<feature type="region of interest" description="Disordered" evidence="2">
    <location>
        <begin position="582"/>
        <end position="616"/>
    </location>
</feature>
<dbReference type="AlphaFoldDB" id="A0A8S1FDD7"/>
<evidence type="ECO:0000313" key="4">
    <source>
        <dbReference type="Proteomes" id="UP000494206"/>
    </source>
</evidence>
<feature type="coiled-coil region" evidence="1">
    <location>
        <begin position="506"/>
        <end position="539"/>
    </location>
</feature>
<evidence type="ECO:0000313" key="3">
    <source>
        <dbReference type="EMBL" id="CAB3410547.1"/>
    </source>
</evidence>
<feature type="region of interest" description="Disordered" evidence="2">
    <location>
        <begin position="1"/>
        <end position="205"/>
    </location>
</feature>
<comment type="caution">
    <text evidence="3">The sequence shown here is derived from an EMBL/GenBank/DDBJ whole genome shotgun (WGS) entry which is preliminary data.</text>
</comment>
<accession>A0A8S1FDD7</accession>
<feature type="compositionally biased region" description="Basic and acidic residues" evidence="2">
    <location>
        <begin position="974"/>
        <end position="990"/>
    </location>
</feature>
<dbReference type="OrthoDB" id="5874817at2759"/>
<feature type="region of interest" description="Disordered" evidence="2">
    <location>
        <begin position="943"/>
        <end position="997"/>
    </location>
</feature>
<feature type="region of interest" description="Disordered" evidence="2">
    <location>
        <begin position="685"/>
        <end position="743"/>
    </location>
</feature>
<feature type="compositionally biased region" description="Acidic residues" evidence="2">
    <location>
        <begin position="586"/>
        <end position="616"/>
    </location>
</feature>
<feature type="compositionally biased region" description="Acidic residues" evidence="2">
    <location>
        <begin position="263"/>
        <end position="274"/>
    </location>
</feature>
<feature type="region of interest" description="Disordered" evidence="2">
    <location>
        <begin position="757"/>
        <end position="794"/>
    </location>
</feature>
<keyword evidence="4" id="KW-1185">Reference proteome</keyword>
<gene>
    <name evidence="3" type="ORF">CBOVIS_LOCUS12064</name>
</gene>
<feature type="compositionally biased region" description="Polar residues" evidence="2">
    <location>
        <begin position="288"/>
        <end position="307"/>
    </location>
</feature>
<dbReference type="Proteomes" id="UP000494206">
    <property type="component" value="Unassembled WGS sequence"/>
</dbReference>
<feature type="compositionally biased region" description="Low complexity" evidence="2">
    <location>
        <begin position="41"/>
        <end position="126"/>
    </location>
</feature>
<feature type="compositionally biased region" description="Basic and acidic residues" evidence="2">
    <location>
        <begin position="943"/>
        <end position="966"/>
    </location>
</feature>
<reference evidence="3 4" key="1">
    <citation type="submission" date="2020-04" db="EMBL/GenBank/DDBJ databases">
        <authorList>
            <person name="Laetsch R D."/>
            <person name="Stevens L."/>
            <person name="Kumar S."/>
            <person name="Blaxter L. M."/>
        </authorList>
    </citation>
    <scope>NUCLEOTIDE SEQUENCE [LARGE SCALE GENOMIC DNA]</scope>
</reference>
<evidence type="ECO:0000256" key="1">
    <source>
        <dbReference type="SAM" id="Coils"/>
    </source>
</evidence>
<feature type="compositionally biased region" description="Polar residues" evidence="2">
    <location>
        <begin position="161"/>
        <end position="171"/>
    </location>
</feature>
<protein>
    <submittedName>
        <fullName evidence="3">Uncharacterized protein</fullName>
    </submittedName>
</protein>
<feature type="compositionally biased region" description="Acidic residues" evidence="2">
    <location>
        <begin position="763"/>
        <end position="794"/>
    </location>
</feature>
<organism evidence="3 4">
    <name type="scientific">Caenorhabditis bovis</name>
    <dbReference type="NCBI Taxonomy" id="2654633"/>
    <lineage>
        <taxon>Eukaryota</taxon>
        <taxon>Metazoa</taxon>
        <taxon>Ecdysozoa</taxon>
        <taxon>Nematoda</taxon>
        <taxon>Chromadorea</taxon>
        <taxon>Rhabditida</taxon>
        <taxon>Rhabditina</taxon>
        <taxon>Rhabditomorpha</taxon>
        <taxon>Rhabditoidea</taxon>
        <taxon>Rhabditidae</taxon>
        <taxon>Peloderinae</taxon>
        <taxon>Caenorhabditis</taxon>
    </lineage>
</organism>
<evidence type="ECO:0000256" key="2">
    <source>
        <dbReference type="SAM" id="MobiDB-lite"/>
    </source>
</evidence>
<feature type="compositionally biased region" description="Low complexity" evidence="2">
    <location>
        <begin position="172"/>
        <end position="205"/>
    </location>
</feature>
<keyword evidence="1" id="KW-0175">Coiled coil</keyword>
<proteinExistence type="predicted"/>
<name>A0A8S1FDD7_9PELO</name>
<dbReference type="EMBL" id="CADEPM010000011">
    <property type="protein sequence ID" value="CAB3410547.1"/>
    <property type="molecule type" value="Genomic_DNA"/>
</dbReference>
<sequence length="1016" mass="114257">MYSMRTRSGSVERCSSSSRDPAPYRTSYGRERERMAPPPATNTTTTSRMSRATSYDPFGSSARSSSVIRSNPLSTSDYSSSSYSRPSISSRYGSIDQLNSYKYRSSGSTSSGASSSYTTRSTRAGSVIGAYDSTNRDYSTSRYRPSDSAYSSKYRSADLSDYTSKYRSPDNSSRASSTSSSSSYTSRSNFEYRTASTSSYRSTNTYRRDREYKSMSRTNDDEEDDVESTFRKLYKKYVTESDSETESLAEQVTKRFQSKSEAEESDESLCEDDEMLAKHQKKGLRRASSASSITPRASVCNSANATPKCSPLPARKQFNEVKDVSSSSSESEEDEGKSQIAEVLSDRQKFMEKFRDVEMIEAKIEARDVAASPSHKIVQNQKIEERIEAKPLSRNIQMEATIGDAKPTPKIVSAIKINGIPVKSETADIGEKSSTSANEPVRLVMKRNRSKSPNRHENADICDRRSAEPPIIKTSAVVESIDDVRAKSEEIEQKAVRRRRIPNRTLENLKNSLMAEQAMNLEKKEEDENKTKIDEVEKKDEVKPRKIPIPLVLITAPSTPSTPLATTPVATSASVCLWNKRASTSSDDDDEDVEEEDEFSSGEWTEGEDEEQYESDCEFSVSQTFSLKGHIPLGELYPLATSSSNSSARVSEFDGDAFLEKSRKEESRGRVDSLLAKPAPTFTCSVSFDGEEDDDDEWGSDEVHSCEEGDDDDFRVLPIARPDSTPLGAYMSPGSITSDEDYDGRTVGCTLKLVDKAARKDSDESDESEYYEDEEEYWDEEYEYEDEDEEEYEYEDEEELEEYYDEEEEMSSEDVTMKSVEFEETSEIVDEIQEIDIVEESIEKKLAQLTPMTVSQVEEMFEEAEVCELPDEQLFELDQIEVEDYTGKKDVNIIPTFVRETTENIKEERASRFADAKPSTDFAKKAIIQPAKLEKVQIAKVETKVMEEKPKPPPPDADVKTEDKSAIRKSALNMKEEDAKRKAESDEKAAAQKARRYGTVSALTDKFKKTADEPIV</sequence>
<feature type="compositionally biased region" description="Polar residues" evidence="2">
    <location>
        <begin position="132"/>
        <end position="154"/>
    </location>
</feature>
<feature type="region of interest" description="Disordered" evidence="2">
    <location>
        <begin position="239"/>
        <end position="343"/>
    </location>
</feature>